<evidence type="ECO:0000313" key="6">
    <source>
        <dbReference type="EMBL" id="SFN98011.1"/>
    </source>
</evidence>
<feature type="binding site" evidence="4">
    <location>
        <position position="60"/>
    </location>
    <ligand>
        <name>substrate</name>
    </ligand>
</feature>
<keyword evidence="6" id="KW-0436">Ligase</keyword>
<dbReference type="Gene3D" id="3.40.50.10420">
    <property type="entry name" value="NagB/RpiA/CoA transferase-like"/>
    <property type="match status" value="1"/>
</dbReference>
<comment type="catalytic activity">
    <reaction evidence="5">
        <text>(6S)-5-formyl-5,6,7,8-tetrahydrofolate + ATP = (6R)-5,10-methenyltetrahydrofolate + ADP + phosphate</text>
        <dbReference type="Rhea" id="RHEA:10488"/>
        <dbReference type="ChEBI" id="CHEBI:30616"/>
        <dbReference type="ChEBI" id="CHEBI:43474"/>
        <dbReference type="ChEBI" id="CHEBI:57455"/>
        <dbReference type="ChEBI" id="CHEBI:57457"/>
        <dbReference type="ChEBI" id="CHEBI:456216"/>
        <dbReference type="EC" id="6.3.3.2"/>
    </reaction>
</comment>
<dbReference type="RefSeq" id="WP_075012195.1">
    <property type="nucleotide sequence ID" value="NZ_FOWE01000002.1"/>
</dbReference>
<keyword evidence="2 4" id="KW-0547">Nucleotide-binding</keyword>
<evidence type="ECO:0000256" key="1">
    <source>
        <dbReference type="ARBA" id="ARBA00010638"/>
    </source>
</evidence>
<dbReference type="Pfam" id="PF01812">
    <property type="entry name" value="5-FTHF_cyc-lig"/>
    <property type="match status" value="1"/>
</dbReference>
<evidence type="ECO:0000256" key="2">
    <source>
        <dbReference type="ARBA" id="ARBA00022741"/>
    </source>
</evidence>
<sequence>MTAPPEGEAAKAVLRERILAGRRDRSPAARAGAAAAVTTALLARLARVRVLAAFVPEDTEPGAGRLPAAYTQLGARVLLPVVPESGAELRWAVDTGRLVPGRFGLLEPAGPRLGPTAVGTADVVVVPALAVDRGGTRLGRGGGWYDRALRHARPGAVVVAVVFDDELVDRLPAFDHDRPVTAVVTPSGGWQELPTGR</sequence>
<dbReference type="PIRSF" id="PIRSF006806">
    <property type="entry name" value="FTHF_cligase"/>
    <property type="match status" value="1"/>
</dbReference>
<dbReference type="PANTHER" id="PTHR23407">
    <property type="entry name" value="ATPASE INHIBITOR/5-FORMYLTETRAHYDROFOLATE CYCLO-LIGASE"/>
    <property type="match status" value="1"/>
</dbReference>
<feature type="binding site" evidence="4">
    <location>
        <begin position="11"/>
        <end position="15"/>
    </location>
    <ligand>
        <name>ATP</name>
        <dbReference type="ChEBI" id="CHEBI:30616"/>
    </ligand>
</feature>
<dbReference type="SUPFAM" id="SSF100950">
    <property type="entry name" value="NagB/RpiA/CoA transferase-like"/>
    <property type="match status" value="1"/>
</dbReference>
<dbReference type="InterPro" id="IPR002698">
    <property type="entry name" value="FTHF_cligase"/>
</dbReference>
<dbReference type="EC" id="6.3.3.2" evidence="5"/>
<evidence type="ECO:0000313" key="7">
    <source>
        <dbReference type="Proteomes" id="UP000183642"/>
    </source>
</evidence>
<evidence type="ECO:0000256" key="5">
    <source>
        <dbReference type="RuleBase" id="RU361279"/>
    </source>
</evidence>
<comment type="similarity">
    <text evidence="1 5">Belongs to the 5-formyltetrahydrofolate cyclo-ligase family.</text>
</comment>
<dbReference type="GO" id="GO:0005524">
    <property type="term" value="F:ATP binding"/>
    <property type="evidence" value="ECO:0007669"/>
    <property type="project" value="UniProtKB-KW"/>
</dbReference>
<feature type="binding site" evidence="4">
    <location>
        <begin position="137"/>
        <end position="145"/>
    </location>
    <ligand>
        <name>ATP</name>
        <dbReference type="ChEBI" id="CHEBI:30616"/>
    </ligand>
</feature>
<dbReference type="NCBIfam" id="TIGR02727">
    <property type="entry name" value="MTHFS_bact"/>
    <property type="match status" value="1"/>
</dbReference>
<dbReference type="Proteomes" id="UP000183642">
    <property type="component" value="Unassembled WGS sequence"/>
</dbReference>
<dbReference type="GO" id="GO:0030272">
    <property type="term" value="F:5-formyltetrahydrofolate cyclo-ligase activity"/>
    <property type="evidence" value="ECO:0007669"/>
    <property type="project" value="UniProtKB-EC"/>
</dbReference>
<organism evidence="6 7">
    <name type="scientific">Geodermatophilus obscurus</name>
    <dbReference type="NCBI Taxonomy" id="1861"/>
    <lineage>
        <taxon>Bacteria</taxon>
        <taxon>Bacillati</taxon>
        <taxon>Actinomycetota</taxon>
        <taxon>Actinomycetes</taxon>
        <taxon>Geodermatophilales</taxon>
        <taxon>Geodermatophilaceae</taxon>
        <taxon>Geodermatophilus</taxon>
    </lineage>
</organism>
<keyword evidence="7" id="KW-1185">Reference proteome</keyword>
<protein>
    <recommendedName>
        <fullName evidence="5">5-formyltetrahydrofolate cyclo-ligase</fullName>
        <ecNumber evidence="5">6.3.3.2</ecNumber>
    </recommendedName>
</protein>
<evidence type="ECO:0000256" key="4">
    <source>
        <dbReference type="PIRSR" id="PIRSR006806-1"/>
    </source>
</evidence>
<name>A0A1I5DGU2_9ACTN</name>
<evidence type="ECO:0000256" key="3">
    <source>
        <dbReference type="ARBA" id="ARBA00022840"/>
    </source>
</evidence>
<reference evidence="7" key="1">
    <citation type="submission" date="2016-10" db="EMBL/GenBank/DDBJ databases">
        <authorList>
            <person name="Varghese N."/>
            <person name="Submissions S."/>
        </authorList>
    </citation>
    <scope>NUCLEOTIDE SEQUENCE [LARGE SCALE GENOMIC DNA]</scope>
    <source>
        <strain evidence="7">DSM 43161</strain>
    </source>
</reference>
<dbReference type="InterPro" id="IPR024185">
    <property type="entry name" value="FTHF_cligase-like_sf"/>
</dbReference>
<dbReference type="AlphaFoldDB" id="A0A1I5DGU2"/>
<dbReference type="GO" id="GO:0035999">
    <property type="term" value="P:tetrahydrofolate interconversion"/>
    <property type="evidence" value="ECO:0007669"/>
    <property type="project" value="TreeGrafter"/>
</dbReference>
<dbReference type="PANTHER" id="PTHR23407:SF1">
    <property type="entry name" value="5-FORMYLTETRAHYDROFOLATE CYCLO-LIGASE"/>
    <property type="match status" value="1"/>
</dbReference>
<dbReference type="OrthoDB" id="3242798at2"/>
<keyword evidence="3 4" id="KW-0067">ATP-binding</keyword>
<keyword evidence="5" id="KW-0479">Metal-binding</keyword>
<proteinExistence type="inferred from homology"/>
<dbReference type="InterPro" id="IPR037171">
    <property type="entry name" value="NagB/RpiA_transferase-like"/>
</dbReference>
<dbReference type="GO" id="GO:0046872">
    <property type="term" value="F:metal ion binding"/>
    <property type="evidence" value="ECO:0007669"/>
    <property type="project" value="UniProtKB-KW"/>
</dbReference>
<feature type="binding site" evidence="4">
    <location>
        <position position="55"/>
    </location>
    <ligand>
        <name>substrate</name>
    </ligand>
</feature>
<gene>
    <name evidence="6" type="ORF">SAMN05660359_00747</name>
</gene>
<comment type="cofactor">
    <cofactor evidence="5">
        <name>Mg(2+)</name>
        <dbReference type="ChEBI" id="CHEBI:18420"/>
    </cofactor>
</comment>
<dbReference type="GO" id="GO:0009396">
    <property type="term" value="P:folic acid-containing compound biosynthetic process"/>
    <property type="evidence" value="ECO:0007669"/>
    <property type="project" value="TreeGrafter"/>
</dbReference>
<keyword evidence="5" id="KW-0460">Magnesium</keyword>
<accession>A0A1I5DGU2</accession>
<dbReference type="EMBL" id="FOWE01000002">
    <property type="protein sequence ID" value="SFN98011.1"/>
    <property type="molecule type" value="Genomic_DNA"/>
</dbReference>